<keyword evidence="1" id="KW-1133">Transmembrane helix</keyword>
<dbReference type="STRING" id="1441469.A0A225B8G8"/>
<evidence type="ECO:0000313" key="2">
    <source>
        <dbReference type="EMBL" id="OKL63696.1"/>
    </source>
</evidence>
<accession>A0A225B8G8</accession>
<dbReference type="RefSeq" id="XP_020123817.1">
    <property type="nucleotide sequence ID" value="XM_020260553.1"/>
</dbReference>
<evidence type="ECO:0000256" key="1">
    <source>
        <dbReference type="SAM" id="Phobius"/>
    </source>
</evidence>
<protein>
    <recommendedName>
        <fullName evidence="4">Transcription factor domain-containing protein</fullName>
    </recommendedName>
</protein>
<keyword evidence="1" id="KW-0812">Transmembrane</keyword>
<dbReference type="AlphaFoldDB" id="A0A225B8G8"/>
<sequence length="435" mass="48686">MAAASYSSSSEPVAAARFQFISVRDSKDRITRRLARSHAVKQALENKRKLQQESRDNFRVTTSKDRPRNLMTKKRTCTSSPTASLLSPLSAGTLDPFQTLAVDSSRLQTLLGNYKARQAPEPVFSVEEELAFQNFRSVFRTGLVDPALQNAVMLSFAFAVTGGSIDRECLGYQGQAISYIREKMSSLDEATSESTFGAILLLAGVEARLGMTSQVQLHMGAVRQLLDICRTKGVYLTGGIKRAIFWQDLNSSILAGCTRIVDHTTFAELQWTRDPFSPHFFRLPPGFQTQAHLLSKEFVEVLEDVHALKCIRDIPHTTKSDVSLMAHINNHTASIQSRLSHVSSKLLRELQRASNDPVWDDHHDLLLWLLYIGGAFAPIGVVRSGYVALLRANNATRFKDLYSSWSELVEILKQFIWSEDAFKSQVKALWEETSS</sequence>
<dbReference type="GeneID" id="31000471"/>
<feature type="transmembrane region" description="Helical" evidence="1">
    <location>
        <begin position="365"/>
        <end position="389"/>
    </location>
</feature>
<dbReference type="PANTHER" id="PTHR37540:SF5">
    <property type="entry name" value="TRANSCRIPTION FACTOR DOMAIN-CONTAINING PROTEIN"/>
    <property type="match status" value="1"/>
</dbReference>
<comment type="caution">
    <text evidence="2">The sequence shown here is derived from an EMBL/GenBank/DDBJ whole genome shotgun (WGS) entry which is preliminary data.</text>
</comment>
<proteinExistence type="predicted"/>
<gene>
    <name evidence="2" type="ORF">UA08_00716</name>
</gene>
<evidence type="ECO:0008006" key="4">
    <source>
        <dbReference type="Google" id="ProtNLM"/>
    </source>
</evidence>
<dbReference type="EMBL" id="LFMY01000001">
    <property type="protein sequence ID" value="OKL63696.1"/>
    <property type="molecule type" value="Genomic_DNA"/>
</dbReference>
<organism evidence="2 3">
    <name type="scientific">Talaromyces atroroseus</name>
    <dbReference type="NCBI Taxonomy" id="1441469"/>
    <lineage>
        <taxon>Eukaryota</taxon>
        <taxon>Fungi</taxon>
        <taxon>Dikarya</taxon>
        <taxon>Ascomycota</taxon>
        <taxon>Pezizomycotina</taxon>
        <taxon>Eurotiomycetes</taxon>
        <taxon>Eurotiomycetidae</taxon>
        <taxon>Eurotiales</taxon>
        <taxon>Trichocomaceae</taxon>
        <taxon>Talaromyces</taxon>
        <taxon>Talaromyces sect. Trachyspermi</taxon>
    </lineage>
</organism>
<dbReference type="Proteomes" id="UP000214365">
    <property type="component" value="Unassembled WGS sequence"/>
</dbReference>
<name>A0A225B8G8_TALAT</name>
<evidence type="ECO:0000313" key="3">
    <source>
        <dbReference type="Proteomes" id="UP000214365"/>
    </source>
</evidence>
<keyword evidence="3" id="KW-1185">Reference proteome</keyword>
<keyword evidence="1" id="KW-0472">Membrane</keyword>
<dbReference type="PANTHER" id="PTHR37540">
    <property type="entry name" value="TRANSCRIPTION FACTOR (ACR-2), PUTATIVE-RELATED-RELATED"/>
    <property type="match status" value="1"/>
</dbReference>
<dbReference type="Pfam" id="PF11951">
    <property type="entry name" value="Fungal_trans_2"/>
    <property type="match status" value="1"/>
</dbReference>
<reference evidence="2 3" key="1">
    <citation type="submission" date="2015-06" db="EMBL/GenBank/DDBJ databases">
        <title>Talaromyces atroroseus IBT 11181 draft genome.</title>
        <authorList>
            <person name="Rasmussen K.B."/>
            <person name="Rasmussen S."/>
            <person name="Petersen B."/>
            <person name="Sicheritz-Ponten T."/>
            <person name="Mortensen U.H."/>
            <person name="Thrane U."/>
        </authorList>
    </citation>
    <scope>NUCLEOTIDE SEQUENCE [LARGE SCALE GENOMIC DNA]</scope>
    <source>
        <strain evidence="2 3">IBT 11181</strain>
    </source>
</reference>
<dbReference type="OrthoDB" id="2130169at2759"/>
<dbReference type="InterPro" id="IPR021858">
    <property type="entry name" value="Fun_TF"/>
</dbReference>